<dbReference type="GO" id="GO:0003700">
    <property type="term" value="F:DNA-binding transcription factor activity"/>
    <property type="evidence" value="ECO:0007669"/>
    <property type="project" value="TreeGrafter"/>
</dbReference>
<organism evidence="6 7">
    <name type="scientific">Aurantimicrobium minutum</name>
    <dbReference type="NCBI Taxonomy" id="708131"/>
    <lineage>
        <taxon>Bacteria</taxon>
        <taxon>Bacillati</taxon>
        <taxon>Actinomycetota</taxon>
        <taxon>Actinomycetes</taxon>
        <taxon>Micrococcales</taxon>
        <taxon>Microbacteriaceae</taxon>
        <taxon>Aurantimicrobium</taxon>
    </lineage>
</organism>
<dbReference type="InterPro" id="IPR014757">
    <property type="entry name" value="Tscrpt_reg_IclR_C"/>
</dbReference>
<dbReference type="InterPro" id="IPR050707">
    <property type="entry name" value="HTH_MetabolicPath_Reg"/>
</dbReference>
<gene>
    <name evidence="6" type="ORF">AUMI_19440</name>
</gene>
<dbReference type="SMART" id="SM00346">
    <property type="entry name" value="HTH_ICLR"/>
    <property type="match status" value="1"/>
</dbReference>
<feature type="domain" description="HTH iclR-type" evidence="4">
    <location>
        <begin position="9"/>
        <end position="70"/>
    </location>
</feature>
<dbReference type="SUPFAM" id="SSF55781">
    <property type="entry name" value="GAF domain-like"/>
    <property type="match status" value="1"/>
</dbReference>
<dbReference type="GeneID" id="80452137"/>
<dbReference type="InterPro" id="IPR005471">
    <property type="entry name" value="Tscrpt_reg_IclR_N"/>
</dbReference>
<dbReference type="PROSITE" id="PS51077">
    <property type="entry name" value="HTH_ICLR"/>
    <property type="match status" value="1"/>
</dbReference>
<dbReference type="GO" id="GO:0003677">
    <property type="term" value="F:DNA binding"/>
    <property type="evidence" value="ECO:0007669"/>
    <property type="project" value="UniProtKB-KW"/>
</dbReference>
<evidence type="ECO:0000313" key="6">
    <source>
        <dbReference type="EMBL" id="BAU99486.1"/>
    </source>
</evidence>
<dbReference type="PROSITE" id="PS51078">
    <property type="entry name" value="ICLR_ED"/>
    <property type="match status" value="1"/>
</dbReference>
<dbReference type="InterPro" id="IPR036390">
    <property type="entry name" value="WH_DNA-bd_sf"/>
</dbReference>
<dbReference type="RefSeq" id="WP_096381945.1">
    <property type="nucleotide sequence ID" value="NZ_AP017457.1"/>
</dbReference>
<dbReference type="KEGG" id="amin:AUMI_19440"/>
<dbReference type="Gene3D" id="3.30.450.40">
    <property type="match status" value="1"/>
</dbReference>
<dbReference type="OrthoDB" id="4068713at2"/>
<dbReference type="Pfam" id="PF09339">
    <property type="entry name" value="HTH_IclR"/>
    <property type="match status" value="1"/>
</dbReference>
<dbReference type="Gene3D" id="1.10.10.10">
    <property type="entry name" value="Winged helix-like DNA-binding domain superfamily/Winged helix DNA-binding domain"/>
    <property type="match status" value="1"/>
</dbReference>
<dbReference type="InterPro" id="IPR036388">
    <property type="entry name" value="WH-like_DNA-bd_sf"/>
</dbReference>
<keyword evidence="2" id="KW-0238">DNA-binding</keyword>
<dbReference type="Pfam" id="PF01614">
    <property type="entry name" value="IclR_C"/>
    <property type="match status" value="1"/>
</dbReference>
<name>A0A173LWX3_9MICO</name>
<dbReference type="GO" id="GO:0045892">
    <property type="term" value="P:negative regulation of DNA-templated transcription"/>
    <property type="evidence" value="ECO:0007669"/>
    <property type="project" value="TreeGrafter"/>
</dbReference>
<evidence type="ECO:0000259" key="5">
    <source>
        <dbReference type="PROSITE" id="PS51078"/>
    </source>
</evidence>
<dbReference type="PANTHER" id="PTHR30136:SF24">
    <property type="entry name" value="HTH-TYPE TRANSCRIPTIONAL REPRESSOR ALLR"/>
    <property type="match status" value="1"/>
</dbReference>
<evidence type="ECO:0000256" key="3">
    <source>
        <dbReference type="ARBA" id="ARBA00023163"/>
    </source>
</evidence>
<evidence type="ECO:0000313" key="7">
    <source>
        <dbReference type="Proteomes" id="UP000243847"/>
    </source>
</evidence>
<dbReference type="AlphaFoldDB" id="A0A173LWX3"/>
<reference evidence="6 7" key="1">
    <citation type="journal article" date="2016" name="Genome Announc.">
        <title>Complete Genome Sequence of Aurantimicrobium minutum Type Strain KNCT, a Planktonic Ultramicrobacterium Isolated from River Water.</title>
        <authorList>
            <person name="Nakai R."/>
            <person name="Fujisawa T."/>
            <person name="Nakamura Y."/>
            <person name="Nishide H."/>
            <person name="Uchiyama I."/>
            <person name="Baba T."/>
            <person name="Toyoda A."/>
            <person name="Fujiyama A."/>
            <person name="Naganuma T."/>
            <person name="Niki H."/>
        </authorList>
    </citation>
    <scope>NUCLEOTIDE SEQUENCE [LARGE SCALE GENOMIC DNA]</scope>
    <source>
        <strain evidence="6 7">KNC</strain>
    </source>
</reference>
<dbReference type="InterPro" id="IPR029016">
    <property type="entry name" value="GAF-like_dom_sf"/>
</dbReference>
<evidence type="ECO:0000256" key="1">
    <source>
        <dbReference type="ARBA" id="ARBA00023015"/>
    </source>
</evidence>
<dbReference type="SUPFAM" id="SSF46785">
    <property type="entry name" value="Winged helix' DNA-binding domain"/>
    <property type="match status" value="1"/>
</dbReference>
<sequence>MTQKSTPSRTVTGRALAVLDTFDAKHRRQSLASIARRADLPLTTTHRLVHELEKQDALVRGSDGDYEIGSKIWRLGMLASVHADLREVALPYMEDVYQLGSDAVQIAVLDGFRCLIVDRIAGSRSLEVMSKPGSRLPLHATGVGKVLLAHGGSELQHAVFNSLDKFTDQTITDPGLLDSQLKSIRTQGFAWTREELAEGAISIAVPLRGKGGNVIAALGIVAPSDGRDLGKMVPVMQVTGAALSQKLVEAGLGETVRPQAEIN</sequence>
<proteinExistence type="predicted"/>
<dbReference type="Proteomes" id="UP000243847">
    <property type="component" value="Chromosome sequence1"/>
</dbReference>
<protein>
    <submittedName>
        <fullName evidence="6">IclR family transcriptional regulator</fullName>
    </submittedName>
</protein>
<evidence type="ECO:0000256" key="2">
    <source>
        <dbReference type="ARBA" id="ARBA00023125"/>
    </source>
</evidence>
<evidence type="ECO:0000259" key="4">
    <source>
        <dbReference type="PROSITE" id="PS51077"/>
    </source>
</evidence>
<feature type="domain" description="IclR-ED" evidence="5">
    <location>
        <begin position="71"/>
        <end position="249"/>
    </location>
</feature>
<dbReference type="PANTHER" id="PTHR30136">
    <property type="entry name" value="HELIX-TURN-HELIX TRANSCRIPTIONAL REGULATOR, ICLR FAMILY"/>
    <property type="match status" value="1"/>
</dbReference>
<keyword evidence="3" id="KW-0804">Transcription</keyword>
<accession>A0A173LWX3</accession>
<keyword evidence="1" id="KW-0805">Transcription regulation</keyword>
<dbReference type="EMBL" id="AP017457">
    <property type="protein sequence ID" value="BAU99486.1"/>
    <property type="molecule type" value="Genomic_DNA"/>
</dbReference>